<evidence type="ECO:0000256" key="1">
    <source>
        <dbReference type="ARBA" id="ARBA00022553"/>
    </source>
</evidence>
<feature type="modified residue" description="4-aspartylphosphate" evidence="2">
    <location>
        <position position="60"/>
    </location>
</feature>
<dbReference type="CDD" id="cd00156">
    <property type="entry name" value="REC"/>
    <property type="match status" value="1"/>
</dbReference>
<dbReference type="SUPFAM" id="SSF52172">
    <property type="entry name" value="CheY-like"/>
    <property type="match status" value="1"/>
</dbReference>
<dbReference type="PANTHER" id="PTHR44591">
    <property type="entry name" value="STRESS RESPONSE REGULATOR PROTEIN 1"/>
    <property type="match status" value="1"/>
</dbReference>
<dbReference type="AlphaFoldDB" id="F8F3T8"/>
<dbReference type="InterPro" id="IPR011006">
    <property type="entry name" value="CheY-like_superfamily"/>
</dbReference>
<dbReference type="HOGENOM" id="CLU_000445_69_12_12"/>
<dbReference type="Gene3D" id="3.40.50.2300">
    <property type="match status" value="1"/>
</dbReference>
<proteinExistence type="predicted"/>
<dbReference type="InterPro" id="IPR001789">
    <property type="entry name" value="Sig_transdc_resp-reg_receiver"/>
</dbReference>
<keyword evidence="1 2" id="KW-0597">Phosphoprotein</keyword>
<organism evidence="4 5">
    <name type="scientific">Gracilinema caldarium (strain ATCC 51460 / DSM 7334 / H1)</name>
    <name type="common">Treponema caldarium</name>
    <dbReference type="NCBI Taxonomy" id="744872"/>
    <lineage>
        <taxon>Bacteria</taxon>
        <taxon>Pseudomonadati</taxon>
        <taxon>Spirochaetota</taxon>
        <taxon>Spirochaetia</taxon>
        <taxon>Spirochaetales</taxon>
        <taxon>Breznakiellaceae</taxon>
        <taxon>Gracilinema</taxon>
    </lineage>
</organism>
<evidence type="ECO:0000313" key="5">
    <source>
        <dbReference type="Proteomes" id="UP000000503"/>
    </source>
</evidence>
<gene>
    <name evidence="4" type="ordered locus">Spica_2346</name>
</gene>
<dbReference type="RefSeq" id="WP_013969738.1">
    <property type="nucleotide sequence ID" value="NC_015732.1"/>
</dbReference>
<evidence type="ECO:0000313" key="4">
    <source>
        <dbReference type="EMBL" id="AEJ20457.1"/>
    </source>
</evidence>
<dbReference type="SMART" id="SM00448">
    <property type="entry name" value="REC"/>
    <property type="match status" value="1"/>
</dbReference>
<dbReference type="PROSITE" id="PS50110">
    <property type="entry name" value="RESPONSE_REGULATORY"/>
    <property type="match status" value="1"/>
</dbReference>
<dbReference type="Pfam" id="PF00072">
    <property type="entry name" value="Response_reg"/>
    <property type="match status" value="1"/>
</dbReference>
<sequence length="133" mass="15197">MVQHGSILLVEDDLSQQEYLEMILERLDISADIAGTKKEAQYLLETSITTNSPYKLIILDILLPDGTGSELLQMIRTDPMYKEVYQPTKIIMLTALDDLKYTAGSFAQECDFYLTKPIQKEQFLSLLNFIKIV</sequence>
<dbReference type="GO" id="GO:0000160">
    <property type="term" value="P:phosphorelay signal transduction system"/>
    <property type="evidence" value="ECO:0007669"/>
    <property type="project" value="InterPro"/>
</dbReference>
<dbReference type="KEGG" id="scd:Spica_2346"/>
<dbReference type="Proteomes" id="UP000000503">
    <property type="component" value="Chromosome"/>
</dbReference>
<protein>
    <submittedName>
        <fullName evidence="4">Response regulator receiver protein</fullName>
    </submittedName>
</protein>
<dbReference type="EMBL" id="CP002868">
    <property type="protein sequence ID" value="AEJ20457.1"/>
    <property type="molecule type" value="Genomic_DNA"/>
</dbReference>
<dbReference type="OrthoDB" id="9797769at2"/>
<dbReference type="STRING" id="744872.Spica_2346"/>
<dbReference type="eggNOG" id="COG0745">
    <property type="taxonomic scope" value="Bacteria"/>
</dbReference>
<name>F8F3T8_GRAC1</name>
<dbReference type="PANTHER" id="PTHR44591:SF3">
    <property type="entry name" value="RESPONSE REGULATORY DOMAIN-CONTAINING PROTEIN"/>
    <property type="match status" value="1"/>
</dbReference>
<evidence type="ECO:0000256" key="2">
    <source>
        <dbReference type="PROSITE-ProRule" id="PRU00169"/>
    </source>
</evidence>
<evidence type="ECO:0000259" key="3">
    <source>
        <dbReference type="PROSITE" id="PS50110"/>
    </source>
</evidence>
<keyword evidence="5" id="KW-1185">Reference proteome</keyword>
<dbReference type="InterPro" id="IPR050595">
    <property type="entry name" value="Bact_response_regulator"/>
</dbReference>
<accession>F8F3T8</accession>
<reference evidence="5" key="1">
    <citation type="journal article" date="2013" name="Stand. Genomic Sci.">
        <title>Genome sequence of the thermophilic fresh-water bacterium Spirochaeta caldaria type strain (H1(T)), reclassification of Spirochaeta caldaria, Spirochaeta stenostrepta, and Spirochaeta zuelzerae in the genus Treponema as Treponema caldaria comb. nov., Treponema stenostrepta comb. nov., and Treponema zuelzerae comb. nov., and emendation of the genus Treponema.</title>
        <authorList>
            <person name="Abt B."/>
            <person name="Goker M."/>
            <person name="Scheuner C."/>
            <person name="Han C."/>
            <person name="Lu M."/>
            <person name="Misra M."/>
            <person name="Lapidus A."/>
            <person name="Nolan M."/>
            <person name="Lucas S."/>
            <person name="Hammon N."/>
            <person name="Deshpande S."/>
            <person name="Cheng J.F."/>
            <person name="Tapia R."/>
            <person name="Goodwin L.A."/>
            <person name="Pitluck S."/>
            <person name="Liolios K."/>
            <person name="Pagani I."/>
            <person name="Ivanova N."/>
            <person name="Mavromatis K."/>
            <person name="Mikhailova N."/>
            <person name="Huntemann M."/>
            <person name="Pati A."/>
            <person name="Chen A."/>
            <person name="Palaniappan K."/>
            <person name="Land M."/>
            <person name="Hauser L."/>
            <person name="Jeffries C.D."/>
            <person name="Rohde M."/>
            <person name="Spring S."/>
            <person name="Gronow S."/>
            <person name="Detter J.C."/>
            <person name="Bristow J."/>
            <person name="Eisen J.A."/>
            <person name="Markowitz V."/>
            <person name="Hugenholtz P."/>
            <person name="Kyrpides N.C."/>
            <person name="Woyke T."/>
            <person name="Klenk H.P."/>
        </authorList>
    </citation>
    <scope>NUCLEOTIDE SEQUENCE</scope>
    <source>
        <strain evidence="5">ATCC 51460 / DSM 7334 / H1</strain>
    </source>
</reference>
<feature type="domain" description="Response regulatory" evidence="3">
    <location>
        <begin position="6"/>
        <end position="131"/>
    </location>
</feature>